<gene>
    <name evidence="1" type="ORF">HER39_15055</name>
</gene>
<evidence type="ECO:0008006" key="3">
    <source>
        <dbReference type="Google" id="ProtNLM"/>
    </source>
</evidence>
<dbReference type="InterPro" id="IPR013783">
    <property type="entry name" value="Ig-like_fold"/>
</dbReference>
<dbReference type="Proteomes" id="UP000523795">
    <property type="component" value="Unassembled WGS sequence"/>
</dbReference>
<proteinExistence type="predicted"/>
<dbReference type="EMBL" id="JAAZSR010000328">
    <property type="protein sequence ID" value="NKX51859.1"/>
    <property type="molecule type" value="Genomic_DNA"/>
</dbReference>
<sequence length="242" mass="26928">MTEVNYESFVFGWKAVAGATSHTGKVATNSGFTSGVQSFTTSRTSRKPINLKNCTTYYFKVKANRGSSTSSSYSDTKKVTLKCFWPREFTTIKAVPKSGSAIGLSWTRPEYATRFEIWRSTASDFTQNLVKVQTSRDWYVDENFSASKPGRSYYYRILAFNKSNTTNVRYSPKFEANLKPSVPQGLRVTGTSPNGATLSWSAAWNARQYEVRAATDAGFTQGVRTLATTDGRTRLTFNTLAS</sequence>
<keyword evidence="2" id="KW-1185">Reference proteome</keyword>
<comment type="caution">
    <text evidence="1">The sequence shown here is derived from an EMBL/GenBank/DDBJ whole genome shotgun (WGS) entry which is preliminary data.</text>
</comment>
<reference evidence="1 2" key="1">
    <citation type="submission" date="2020-04" db="EMBL/GenBank/DDBJ databases">
        <authorList>
            <person name="Liu S."/>
        </authorList>
    </citation>
    <scope>NUCLEOTIDE SEQUENCE [LARGE SCALE GENOMIC DNA]</scope>
    <source>
        <strain evidence="1 2">CGMCC 1.15091</strain>
    </source>
</reference>
<evidence type="ECO:0000313" key="1">
    <source>
        <dbReference type="EMBL" id="NKX51859.1"/>
    </source>
</evidence>
<evidence type="ECO:0000313" key="2">
    <source>
        <dbReference type="Proteomes" id="UP000523795"/>
    </source>
</evidence>
<dbReference type="Gene3D" id="2.60.40.10">
    <property type="entry name" value="Immunoglobulins"/>
    <property type="match status" value="3"/>
</dbReference>
<feature type="non-terminal residue" evidence="1">
    <location>
        <position position="242"/>
    </location>
</feature>
<accession>A0ABX1JU40</accession>
<dbReference type="InterPro" id="IPR036116">
    <property type="entry name" value="FN3_sf"/>
</dbReference>
<name>A0ABX1JU40_9MICC</name>
<organism evidence="1 2">
    <name type="scientific">Arthrobacter deserti</name>
    <dbReference type="NCBI Taxonomy" id="1742687"/>
    <lineage>
        <taxon>Bacteria</taxon>
        <taxon>Bacillati</taxon>
        <taxon>Actinomycetota</taxon>
        <taxon>Actinomycetes</taxon>
        <taxon>Micrococcales</taxon>
        <taxon>Micrococcaceae</taxon>
        <taxon>Arthrobacter</taxon>
    </lineage>
</organism>
<protein>
    <recommendedName>
        <fullName evidence="3">Fibronectin type III domain-containing protein</fullName>
    </recommendedName>
</protein>
<dbReference type="SUPFAM" id="SSF49265">
    <property type="entry name" value="Fibronectin type III"/>
    <property type="match status" value="2"/>
</dbReference>